<dbReference type="EMBL" id="JBHTAX010000006">
    <property type="protein sequence ID" value="MFC7193044.1"/>
    <property type="molecule type" value="Genomic_DNA"/>
</dbReference>
<sequence length="46" mass="5059">MLEPGVDNTFLDRAFRIARLEANCAAIRGTLFGSEDGYKLPDDVSL</sequence>
<gene>
    <name evidence="1" type="ORF">ACFQL7_26905</name>
</gene>
<proteinExistence type="predicted"/>
<name>A0ABD5YUZ1_9EURY</name>
<dbReference type="Proteomes" id="UP001596417">
    <property type="component" value="Unassembled WGS sequence"/>
</dbReference>
<keyword evidence="2" id="KW-1185">Reference proteome</keyword>
<dbReference type="AlphaFoldDB" id="A0ABD5YUZ1"/>
<protein>
    <submittedName>
        <fullName evidence="1">Uncharacterized protein</fullName>
    </submittedName>
</protein>
<dbReference type="RefSeq" id="WP_390206940.1">
    <property type="nucleotide sequence ID" value="NZ_JBHSZC010000005.1"/>
</dbReference>
<reference evidence="1 2" key="1">
    <citation type="journal article" date="2019" name="Int. J. Syst. Evol. Microbiol.">
        <title>The Global Catalogue of Microorganisms (GCM) 10K type strain sequencing project: providing services to taxonomists for standard genome sequencing and annotation.</title>
        <authorList>
            <consortium name="The Broad Institute Genomics Platform"/>
            <consortium name="The Broad Institute Genome Sequencing Center for Infectious Disease"/>
            <person name="Wu L."/>
            <person name="Ma J."/>
        </authorList>
    </citation>
    <scope>NUCLEOTIDE SEQUENCE [LARGE SCALE GENOMIC DNA]</scope>
    <source>
        <strain evidence="1 2">RDMS1</strain>
    </source>
</reference>
<accession>A0ABD5YUZ1</accession>
<evidence type="ECO:0000313" key="2">
    <source>
        <dbReference type="Proteomes" id="UP001596417"/>
    </source>
</evidence>
<comment type="caution">
    <text evidence="1">The sequence shown here is derived from an EMBL/GenBank/DDBJ whole genome shotgun (WGS) entry which is preliminary data.</text>
</comment>
<organism evidence="1 2">
    <name type="scientific">Halocatena marina</name>
    <dbReference type="NCBI Taxonomy" id="2934937"/>
    <lineage>
        <taxon>Archaea</taxon>
        <taxon>Methanobacteriati</taxon>
        <taxon>Methanobacteriota</taxon>
        <taxon>Stenosarchaea group</taxon>
        <taxon>Halobacteria</taxon>
        <taxon>Halobacteriales</taxon>
        <taxon>Natronomonadaceae</taxon>
        <taxon>Halocatena</taxon>
    </lineage>
</organism>
<evidence type="ECO:0000313" key="1">
    <source>
        <dbReference type="EMBL" id="MFC7193044.1"/>
    </source>
</evidence>